<proteinExistence type="predicted"/>
<feature type="chain" id="PRO_5002973566" evidence="1">
    <location>
        <begin position="24"/>
        <end position="99"/>
    </location>
</feature>
<name>C6X7G7_METGS</name>
<protein>
    <submittedName>
        <fullName evidence="2">Putative transmembrane protein</fullName>
    </submittedName>
</protein>
<accession>C6X7G7</accession>
<keyword evidence="1" id="KW-0732">Signal</keyword>
<evidence type="ECO:0000256" key="1">
    <source>
        <dbReference type="SAM" id="SignalP"/>
    </source>
</evidence>
<dbReference type="RefSeq" id="WP_015830756.1">
    <property type="nucleotide sequence ID" value="NC_012969.1"/>
</dbReference>
<keyword evidence="2" id="KW-0812">Transmembrane</keyword>
<dbReference type="EMBL" id="CP001674">
    <property type="protein sequence ID" value="ACT51432.1"/>
    <property type="molecule type" value="Genomic_DNA"/>
</dbReference>
<dbReference type="STRING" id="582744.Msip34_2190"/>
<evidence type="ECO:0000313" key="2">
    <source>
        <dbReference type="EMBL" id="ACT51432.1"/>
    </source>
</evidence>
<reference evidence="3" key="1">
    <citation type="submission" date="2009-07" db="EMBL/GenBank/DDBJ databases">
        <title>Complete sequence of chromosome of Methylovorus sp. SIP3-4.</title>
        <authorList>
            <person name="Lucas S."/>
            <person name="Copeland A."/>
            <person name="Lapidus A."/>
            <person name="Glavina del Rio T."/>
            <person name="Tice H."/>
            <person name="Bruce D."/>
            <person name="Goodwin L."/>
            <person name="Pitluck S."/>
            <person name="Clum A."/>
            <person name="Larimer F."/>
            <person name="Land M."/>
            <person name="Hauser L."/>
            <person name="Kyrpides N."/>
            <person name="Mikhailova N."/>
            <person name="Kayluzhnaya M."/>
            <person name="Chistoserdova L."/>
        </authorList>
    </citation>
    <scope>NUCLEOTIDE SEQUENCE [LARGE SCALE GENOMIC DNA]</scope>
    <source>
        <strain evidence="3">SIP3-4</strain>
    </source>
</reference>
<dbReference type="eggNOG" id="ENOG5031NK9">
    <property type="taxonomic scope" value="Bacteria"/>
</dbReference>
<keyword evidence="3" id="KW-1185">Reference proteome</keyword>
<keyword evidence="2" id="KW-0472">Membrane</keyword>
<organism evidence="2 3">
    <name type="scientific">Methylovorus glucosotrophus (strain SIP3-4)</name>
    <dbReference type="NCBI Taxonomy" id="582744"/>
    <lineage>
        <taxon>Bacteria</taxon>
        <taxon>Pseudomonadati</taxon>
        <taxon>Pseudomonadota</taxon>
        <taxon>Betaproteobacteria</taxon>
        <taxon>Nitrosomonadales</taxon>
        <taxon>Methylophilaceae</taxon>
        <taxon>Methylovorus</taxon>
    </lineage>
</organism>
<dbReference type="HOGENOM" id="CLU_129162_2_1_4"/>
<sequence precursor="true">MRLFKRLLLGLTLSLASIGAAHAHDSFSIGLNIGGPGYYGPPPGAYYAPPPVIYRAPPVVYFGAPPPVYYRPYEPRIYYREYDGGRYHHHDRGRHGGWR</sequence>
<evidence type="ECO:0000313" key="3">
    <source>
        <dbReference type="Proteomes" id="UP000002743"/>
    </source>
</evidence>
<dbReference type="Proteomes" id="UP000002743">
    <property type="component" value="Chromosome"/>
</dbReference>
<gene>
    <name evidence="2" type="ordered locus">Msip34_2190</name>
</gene>
<dbReference type="AlphaFoldDB" id="C6X7G7"/>
<dbReference type="KEGG" id="mei:Msip34_2190"/>
<reference evidence="2 3" key="2">
    <citation type="journal article" date="2011" name="J. Bacteriol.">
        <title>Genomes of three methylotrophs from a single niche uncover genetic and metabolic divergence of Methylophilaceae.</title>
        <authorList>
            <person name="Lapidus A."/>
            <person name="Clum A."/>
            <person name="Labutti K."/>
            <person name="Kaluzhnaya M.G."/>
            <person name="Lim S."/>
            <person name="Beck D.A."/>
            <person name="Glavina Del Rio T."/>
            <person name="Nolan M."/>
            <person name="Mavromatis K."/>
            <person name="Huntemann M."/>
            <person name="Lucas S."/>
            <person name="Lidstrom M.E."/>
            <person name="Ivanova N."/>
            <person name="Chistoserdova L."/>
        </authorList>
    </citation>
    <scope>NUCLEOTIDE SEQUENCE [LARGE SCALE GENOMIC DNA]</scope>
    <source>
        <strain evidence="2 3">SIP3-4</strain>
    </source>
</reference>
<feature type="signal peptide" evidence="1">
    <location>
        <begin position="1"/>
        <end position="23"/>
    </location>
</feature>